<accession>A0ABS5AQ48</accession>
<feature type="chain" id="PRO_5046817755" evidence="2">
    <location>
        <begin position="40"/>
        <end position="286"/>
    </location>
</feature>
<proteinExistence type="inferred from homology"/>
<dbReference type="PROSITE" id="PS51318">
    <property type="entry name" value="TAT"/>
    <property type="match status" value="1"/>
</dbReference>
<dbReference type="Pfam" id="PF00722">
    <property type="entry name" value="Glyco_hydro_16"/>
    <property type="match status" value="1"/>
</dbReference>
<dbReference type="InterPro" id="IPR000757">
    <property type="entry name" value="Beta-glucanase-like"/>
</dbReference>
<dbReference type="InterPro" id="IPR006311">
    <property type="entry name" value="TAT_signal"/>
</dbReference>
<evidence type="ECO:0000313" key="4">
    <source>
        <dbReference type="EMBL" id="MBP2478696.1"/>
    </source>
</evidence>
<sequence length="286" mass="31276">MSTRTGRRSRVTVALATLLTALSAASFLPAASAAPAAWAQVWSDEFNGPNGGGVDRNKWNFDLGNGSGGWGNNELQSYTDRTSNAATDGAGNLVITARRETNGNCWNGRPCDYTSARLLTRGKFERAYGRFEARMKLPSGQGIWPAFWMLGNNFGSAGWPNCGEIDIMENVGKEPNTVHGTIHGPGYSGGSGIGAAKNSPDGRPYSENFHTFAIEWSPTDIKWFVDGQQYQRRTPADLGGNRWVFDHPFFMILNLAVGGNWPGNPNASTVFPQRLSVDYVRVFEWR</sequence>
<reference evidence="4 5" key="1">
    <citation type="submission" date="2021-03" db="EMBL/GenBank/DDBJ databases">
        <title>Sequencing the genomes of 1000 actinobacteria strains.</title>
        <authorList>
            <person name="Klenk H.-P."/>
        </authorList>
    </citation>
    <scope>NUCLEOTIDE SEQUENCE [LARGE SCALE GENOMIC DNA]</scope>
    <source>
        <strain evidence="4 5">DSM 44580</strain>
    </source>
</reference>
<feature type="domain" description="GH16" evidence="3">
    <location>
        <begin position="21"/>
        <end position="286"/>
    </location>
</feature>
<name>A0ABS5AQ48_9PSEU</name>
<feature type="signal peptide" evidence="2">
    <location>
        <begin position="1"/>
        <end position="39"/>
    </location>
</feature>
<evidence type="ECO:0000256" key="2">
    <source>
        <dbReference type="SAM" id="SignalP"/>
    </source>
</evidence>
<keyword evidence="2" id="KW-0732">Signal</keyword>
<dbReference type="SUPFAM" id="SSF49899">
    <property type="entry name" value="Concanavalin A-like lectins/glucanases"/>
    <property type="match status" value="1"/>
</dbReference>
<evidence type="ECO:0000259" key="3">
    <source>
        <dbReference type="PROSITE" id="PS51762"/>
    </source>
</evidence>
<dbReference type="CDD" id="cd08023">
    <property type="entry name" value="GH16_laminarinase_like"/>
    <property type="match status" value="1"/>
</dbReference>
<dbReference type="Proteomes" id="UP001519363">
    <property type="component" value="Unassembled WGS sequence"/>
</dbReference>
<protein>
    <submittedName>
        <fullName evidence="4">Beta-glucanase (GH16 family)</fullName>
    </submittedName>
</protein>
<dbReference type="EMBL" id="JAGIOO010000001">
    <property type="protein sequence ID" value="MBP2478696.1"/>
    <property type="molecule type" value="Genomic_DNA"/>
</dbReference>
<keyword evidence="5" id="KW-1185">Reference proteome</keyword>
<comment type="similarity">
    <text evidence="1">Belongs to the glycosyl hydrolase 16 family.</text>
</comment>
<evidence type="ECO:0000256" key="1">
    <source>
        <dbReference type="ARBA" id="ARBA00006865"/>
    </source>
</evidence>
<comment type="caution">
    <text evidence="4">The sequence shown here is derived from an EMBL/GenBank/DDBJ whole genome shotgun (WGS) entry which is preliminary data.</text>
</comment>
<dbReference type="PANTHER" id="PTHR10963:SF55">
    <property type="entry name" value="GLYCOSIDE HYDROLASE FAMILY 16 PROTEIN"/>
    <property type="match status" value="1"/>
</dbReference>
<dbReference type="RefSeq" id="WP_086788529.1">
    <property type="nucleotide sequence ID" value="NZ_JAGIOO010000001.1"/>
</dbReference>
<dbReference type="PANTHER" id="PTHR10963">
    <property type="entry name" value="GLYCOSYL HYDROLASE-RELATED"/>
    <property type="match status" value="1"/>
</dbReference>
<gene>
    <name evidence="4" type="ORF">JOF53_007568</name>
</gene>
<dbReference type="InterPro" id="IPR013320">
    <property type="entry name" value="ConA-like_dom_sf"/>
</dbReference>
<dbReference type="Gene3D" id="2.60.120.200">
    <property type="match status" value="1"/>
</dbReference>
<evidence type="ECO:0000313" key="5">
    <source>
        <dbReference type="Proteomes" id="UP001519363"/>
    </source>
</evidence>
<dbReference type="InterPro" id="IPR050546">
    <property type="entry name" value="Glycosyl_Hydrlase_16"/>
</dbReference>
<dbReference type="PROSITE" id="PS51762">
    <property type="entry name" value="GH16_2"/>
    <property type="match status" value="1"/>
</dbReference>
<organism evidence="4 5">
    <name type="scientific">Crossiella equi</name>
    <dbReference type="NCBI Taxonomy" id="130796"/>
    <lineage>
        <taxon>Bacteria</taxon>
        <taxon>Bacillati</taxon>
        <taxon>Actinomycetota</taxon>
        <taxon>Actinomycetes</taxon>
        <taxon>Pseudonocardiales</taxon>
        <taxon>Pseudonocardiaceae</taxon>
        <taxon>Crossiella</taxon>
    </lineage>
</organism>